<dbReference type="OrthoDB" id="2245390at2"/>
<accession>A0A7X1ZB71</accession>
<dbReference type="Proteomes" id="UP000439550">
    <property type="component" value="Unassembled WGS sequence"/>
</dbReference>
<keyword evidence="2" id="KW-1185">Reference proteome</keyword>
<proteinExistence type="predicted"/>
<evidence type="ECO:0000313" key="1">
    <source>
        <dbReference type="EMBL" id="MQW40171.1"/>
    </source>
</evidence>
<dbReference type="EMBL" id="WITJ01000013">
    <property type="protein sequence ID" value="MQW40171.1"/>
    <property type="molecule type" value="Genomic_DNA"/>
</dbReference>
<dbReference type="AlphaFoldDB" id="A0A7X1ZB71"/>
<organism evidence="1 2">
    <name type="scientific">Lactococcus hircilactis</name>
    <dbReference type="NCBI Taxonomy" id="1494462"/>
    <lineage>
        <taxon>Bacteria</taxon>
        <taxon>Bacillati</taxon>
        <taxon>Bacillota</taxon>
        <taxon>Bacilli</taxon>
        <taxon>Lactobacillales</taxon>
        <taxon>Streptococcaceae</taxon>
        <taxon>Lactococcus</taxon>
    </lineage>
</organism>
<name>A0A7X1ZB71_9LACT</name>
<sequence length="63" mass="7380">MEITIEMKIDEQSKEREYFISDTSTEAITAIMFALIGVARQKTNYEQFLETVTRIWGCLNENE</sequence>
<gene>
    <name evidence="1" type="ORF">GHI93_09555</name>
</gene>
<reference evidence="1 2" key="1">
    <citation type="submission" date="2019-10" db="EMBL/GenBank/DDBJ databases">
        <authorList>
            <person name="Dong K."/>
        </authorList>
    </citation>
    <scope>NUCLEOTIDE SEQUENCE [LARGE SCALE GENOMIC DNA]</scope>
    <source>
        <strain evidence="1 2">DSM 28960</strain>
    </source>
</reference>
<comment type="caution">
    <text evidence="1">The sequence shown here is derived from an EMBL/GenBank/DDBJ whole genome shotgun (WGS) entry which is preliminary data.</text>
</comment>
<evidence type="ECO:0000313" key="2">
    <source>
        <dbReference type="Proteomes" id="UP000439550"/>
    </source>
</evidence>
<protein>
    <submittedName>
        <fullName evidence="1">Uncharacterized protein</fullName>
    </submittedName>
</protein>
<dbReference type="RefSeq" id="WP_153496834.1">
    <property type="nucleotide sequence ID" value="NZ_CBCRWP010000019.1"/>
</dbReference>